<evidence type="ECO:0000313" key="5">
    <source>
        <dbReference type="EMBL" id="SDR17078.1"/>
    </source>
</evidence>
<evidence type="ECO:0000313" key="4">
    <source>
        <dbReference type="EMBL" id="RDI69542.1"/>
    </source>
</evidence>
<dbReference type="Gene3D" id="3.90.79.10">
    <property type="entry name" value="Nucleoside Triphosphate Pyrophosphohydrolase"/>
    <property type="match status" value="1"/>
</dbReference>
<dbReference type="InterPro" id="IPR000086">
    <property type="entry name" value="NUDIX_hydrolase_dom"/>
</dbReference>
<dbReference type="PROSITE" id="PS51462">
    <property type="entry name" value="NUDIX"/>
    <property type="match status" value="1"/>
</dbReference>
<dbReference type="CDD" id="cd02883">
    <property type="entry name" value="NUDIX_Hydrolase"/>
    <property type="match status" value="1"/>
</dbReference>
<feature type="domain" description="Nudix hydrolase" evidence="3">
    <location>
        <begin position="68"/>
        <end position="203"/>
    </location>
</feature>
<gene>
    <name evidence="4" type="ORF">DWB78_18475</name>
    <name evidence="5" type="ORF">SAMN05216278_3887</name>
</gene>
<accession>A0A1H1GW05</accession>
<dbReference type="Pfam" id="PF12535">
    <property type="entry name" value="Nudix_N"/>
    <property type="match status" value="1"/>
</dbReference>
<dbReference type="Gene3D" id="3.60.40.10">
    <property type="entry name" value="PPM-type phosphatase domain"/>
    <property type="match status" value="1"/>
</dbReference>
<evidence type="ECO:0000313" key="6">
    <source>
        <dbReference type="Proteomes" id="UP000199289"/>
    </source>
</evidence>
<comment type="cofactor">
    <cofactor evidence="1">
        <name>Mg(2+)</name>
        <dbReference type="ChEBI" id="CHEBI:18420"/>
    </cofactor>
</comment>
<dbReference type="PANTHER" id="PTHR43046">
    <property type="entry name" value="GDP-MANNOSE MANNOSYL HYDROLASE"/>
    <property type="match status" value="1"/>
</dbReference>
<evidence type="ECO:0000259" key="3">
    <source>
        <dbReference type="PROSITE" id="PS51462"/>
    </source>
</evidence>
<proteinExistence type="predicted"/>
<dbReference type="SUPFAM" id="SSF81606">
    <property type="entry name" value="PP2C-like"/>
    <property type="match status" value="1"/>
</dbReference>
<dbReference type="SUPFAM" id="SSF55811">
    <property type="entry name" value="Nudix"/>
    <property type="match status" value="1"/>
</dbReference>
<dbReference type="EMBL" id="QQST01000005">
    <property type="protein sequence ID" value="RDI69542.1"/>
    <property type="molecule type" value="Genomic_DNA"/>
</dbReference>
<dbReference type="Pfam" id="PF00293">
    <property type="entry name" value="NUDIX"/>
    <property type="match status" value="1"/>
</dbReference>
<sequence>MDLLPLLDELQIIARNGLTYDGDPHDSHDKERYKRILDLVSEGYGQSLDLPTQEIRDRLSADEFGHITPKVGAAAALFDENGQILLVKQPSLKTAGNGKWVMPGGYVDPGEQPVEAAVRETREETGLKVRPVSLVDGYWIDAPTKDGPHGAVTLLYYCHVVGGDLKACNESQAVRYWSIEEVPSWFTYAYEGAKDAYEIWLNSNFGKAIKANKTLSQPRTRVTSDPGMGVNEDVGGVTWKGAWVLDGATGISDENFTPGRSDAQWYVKEFDNILRNTINDSSRDLRTIVSDGIQMVSKKFEKMTDGYEIDRATEPSAACSIVRWVDGILEVYILGDCSVLVTYGDGEIQHLTDERELLRRLEREAVNGMHGLMTERGLERTEAKNIIWPKLEHNRQKLREDREHWSLSLDPKAPESGFYTRIDAATINQIQLLSDGVGTLVEDLSAFATWNEFAEWITSHGHEKTINRLRSIEQEDRACEIYPRIKPHDDATLVSVDFK</sequence>
<dbReference type="InterPro" id="IPR036457">
    <property type="entry name" value="PPM-type-like_dom_sf"/>
</dbReference>
<dbReference type="RefSeq" id="WP_092539344.1">
    <property type="nucleotide sequence ID" value="NZ_FNKQ01000007.1"/>
</dbReference>
<dbReference type="Pfam" id="PF13672">
    <property type="entry name" value="PP2C_2"/>
    <property type="match status" value="1"/>
</dbReference>
<dbReference type="GO" id="GO:0016787">
    <property type="term" value="F:hydrolase activity"/>
    <property type="evidence" value="ECO:0007669"/>
    <property type="project" value="UniProtKB-KW"/>
</dbReference>
<keyword evidence="7" id="KW-1185">Reference proteome</keyword>
<evidence type="ECO:0000256" key="1">
    <source>
        <dbReference type="ARBA" id="ARBA00001946"/>
    </source>
</evidence>
<organism evidence="5 6">
    <name type="scientific">Halopelagius longus</name>
    <dbReference type="NCBI Taxonomy" id="1236180"/>
    <lineage>
        <taxon>Archaea</taxon>
        <taxon>Methanobacteriati</taxon>
        <taxon>Methanobacteriota</taxon>
        <taxon>Stenosarchaea group</taxon>
        <taxon>Halobacteria</taxon>
        <taxon>Halobacteriales</taxon>
        <taxon>Haloferacaceae</taxon>
    </lineage>
</organism>
<dbReference type="InterPro" id="IPR001932">
    <property type="entry name" value="PPM-type_phosphatase-like_dom"/>
</dbReference>
<dbReference type="InterPro" id="IPR015797">
    <property type="entry name" value="NUDIX_hydrolase-like_dom_sf"/>
</dbReference>
<evidence type="ECO:0000313" key="7">
    <source>
        <dbReference type="Proteomes" id="UP000255421"/>
    </source>
</evidence>
<dbReference type="EMBL" id="FNKQ01000007">
    <property type="protein sequence ID" value="SDR17078.1"/>
    <property type="molecule type" value="Genomic_DNA"/>
</dbReference>
<dbReference type="PROSITE" id="PS00893">
    <property type="entry name" value="NUDIX_BOX"/>
    <property type="match status" value="1"/>
</dbReference>
<dbReference type="InterPro" id="IPR059176">
    <property type="entry name" value="UDP-X_N"/>
</dbReference>
<evidence type="ECO:0000256" key="2">
    <source>
        <dbReference type="ARBA" id="ARBA00022801"/>
    </source>
</evidence>
<reference evidence="6" key="2">
    <citation type="submission" date="2016-10" db="EMBL/GenBank/DDBJ databases">
        <authorList>
            <person name="Varghese N."/>
            <person name="Submissions S."/>
        </authorList>
    </citation>
    <scope>NUCLEOTIDE SEQUENCE [LARGE SCALE GENOMIC DNA]</scope>
    <source>
        <strain evidence="6">CGMCC 1.12397</strain>
    </source>
</reference>
<dbReference type="InterPro" id="IPR020084">
    <property type="entry name" value="NUDIX_hydrolase_CS"/>
</dbReference>
<dbReference type="InterPro" id="IPR020476">
    <property type="entry name" value="Nudix_hydrolase"/>
</dbReference>
<dbReference type="PANTHER" id="PTHR43046:SF16">
    <property type="entry name" value="ADP-RIBOSE PYROPHOSPHATASE YJHB-RELATED"/>
    <property type="match status" value="1"/>
</dbReference>
<dbReference type="PRINTS" id="PR00502">
    <property type="entry name" value="NUDIXFAMILY"/>
</dbReference>
<name>A0A1H1GW05_9EURY</name>
<keyword evidence="2" id="KW-0378">Hydrolase</keyword>
<reference evidence="5" key="1">
    <citation type="submission" date="2016-10" db="EMBL/GenBank/DDBJ databases">
        <authorList>
            <person name="de Groot N.N."/>
        </authorList>
    </citation>
    <scope>NUCLEOTIDE SEQUENCE [LARGE SCALE GENOMIC DNA]</scope>
    <source>
        <strain evidence="5">CGMCC 1.12397</strain>
    </source>
</reference>
<protein>
    <submittedName>
        <fullName evidence="5">ADP-ribose pyrophosphatase YjhB, NUDIX family</fullName>
    </submittedName>
    <submittedName>
        <fullName evidence="4">NUDIX domain-containing protein</fullName>
    </submittedName>
</protein>
<reference evidence="4 7" key="3">
    <citation type="submission" date="2018-07" db="EMBL/GenBank/DDBJ databases">
        <title>Genome sequence of extremly halophilic archaeon Halopelagius longus strain BC12-B1.</title>
        <authorList>
            <person name="Zhang X."/>
        </authorList>
    </citation>
    <scope>NUCLEOTIDE SEQUENCE [LARGE SCALE GENOMIC DNA]</scope>
    <source>
        <strain evidence="4 7">BC12-B1</strain>
    </source>
</reference>
<dbReference type="Gene3D" id="6.10.250.1120">
    <property type="match status" value="1"/>
</dbReference>
<dbReference type="Proteomes" id="UP000255421">
    <property type="component" value="Unassembled WGS sequence"/>
</dbReference>
<dbReference type="Proteomes" id="UP000199289">
    <property type="component" value="Unassembled WGS sequence"/>
</dbReference>
<dbReference type="OrthoDB" id="40462at2157"/>
<dbReference type="AlphaFoldDB" id="A0A1H1GW05"/>